<evidence type="ECO:0000256" key="16">
    <source>
        <dbReference type="ARBA" id="ARBA00033235"/>
    </source>
</evidence>
<dbReference type="InterPro" id="IPR024692">
    <property type="entry name" value="PTS_EI"/>
</dbReference>
<dbReference type="InterPro" id="IPR008731">
    <property type="entry name" value="PTS_EIN"/>
</dbReference>
<protein>
    <recommendedName>
        <fullName evidence="7 17">Phosphoenolpyruvate-protein phosphotransferase</fullName>
        <ecNumber evidence="6 17">2.7.3.9</ecNumber>
    </recommendedName>
    <alternativeName>
        <fullName evidence="16 17">Phosphotransferase system, enzyme I</fullName>
    </alternativeName>
</protein>
<dbReference type="GO" id="GO:0016301">
    <property type="term" value="F:kinase activity"/>
    <property type="evidence" value="ECO:0007669"/>
    <property type="project" value="UniProtKB-KW"/>
</dbReference>
<evidence type="ECO:0000259" key="22">
    <source>
        <dbReference type="Pfam" id="PF02896"/>
    </source>
</evidence>
<keyword evidence="25" id="KW-1185">Reference proteome</keyword>
<dbReference type="EC" id="2.7.3.9" evidence="6 17"/>
<evidence type="ECO:0000256" key="13">
    <source>
        <dbReference type="ARBA" id="ARBA00022723"/>
    </source>
</evidence>
<dbReference type="PANTHER" id="PTHR46244:SF3">
    <property type="entry name" value="PHOSPHOENOLPYRUVATE-PROTEIN PHOSPHOTRANSFERASE"/>
    <property type="match status" value="1"/>
</dbReference>
<dbReference type="GO" id="GO:0046872">
    <property type="term" value="F:metal ion binding"/>
    <property type="evidence" value="ECO:0007669"/>
    <property type="project" value="UniProtKB-KW"/>
</dbReference>
<dbReference type="Pfam" id="PF05524">
    <property type="entry name" value="PEP-utilisers_N"/>
    <property type="match status" value="1"/>
</dbReference>
<feature type="binding site" evidence="19">
    <location>
        <position position="455"/>
    </location>
    <ligand>
        <name>phosphoenolpyruvate</name>
        <dbReference type="ChEBI" id="CHEBI:58702"/>
    </ligand>
</feature>
<comment type="caution">
    <text evidence="24">The sequence shown here is derived from an EMBL/GenBank/DDBJ whole genome shotgun (WGS) entry which is preliminary data.</text>
</comment>
<dbReference type="PIRSF" id="PIRSF000732">
    <property type="entry name" value="PTS_enzyme_I"/>
    <property type="match status" value="1"/>
</dbReference>
<dbReference type="InterPro" id="IPR036618">
    <property type="entry name" value="PtsI_HPr-bd_sf"/>
</dbReference>
<evidence type="ECO:0000256" key="12">
    <source>
        <dbReference type="ARBA" id="ARBA00022683"/>
    </source>
</evidence>
<keyword evidence="12 17" id="KW-0598">Phosphotransferase system</keyword>
<keyword evidence="9 17" id="KW-0963">Cytoplasm</keyword>
<evidence type="ECO:0000256" key="19">
    <source>
        <dbReference type="PIRSR" id="PIRSR000732-2"/>
    </source>
</evidence>
<feature type="active site" description="Proton donor" evidence="18">
    <location>
        <position position="492"/>
    </location>
</feature>
<comment type="subcellular location">
    <subcellularLocation>
        <location evidence="4 17">Cytoplasm</location>
    </subcellularLocation>
</comment>
<dbReference type="GO" id="GO:0008965">
    <property type="term" value="F:phosphoenolpyruvate-protein phosphotransferase activity"/>
    <property type="evidence" value="ECO:0007669"/>
    <property type="project" value="UniProtKB-EC"/>
</dbReference>
<gene>
    <name evidence="24" type="ORF">IW256_000850</name>
</gene>
<evidence type="ECO:0000256" key="15">
    <source>
        <dbReference type="ARBA" id="ARBA00022842"/>
    </source>
</evidence>
<dbReference type="SUPFAM" id="SSF52009">
    <property type="entry name" value="Phosphohistidine domain"/>
    <property type="match status" value="1"/>
</dbReference>
<dbReference type="AlphaFoldDB" id="A0A931DCV7"/>
<dbReference type="InterPro" id="IPR050499">
    <property type="entry name" value="PEP-utilizing_PTS_enzyme"/>
</dbReference>
<dbReference type="Gene3D" id="3.20.20.60">
    <property type="entry name" value="Phosphoenolpyruvate-binding domains"/>
    <property type="match status" value="1"/>
</dbReference>
<keyword evidence="11 17" id="KW-0808">Transferase</keyword>
<evidence type="ECO:0000256" key="20">
    <source>
        <dbReference type="PIRSR" id="PIRSR000732-3"/>
    </source>
</evidence>
<evidence type="ECO:0000259" key="21">
    <source>
        <dbReference type="Pfam" id="PF00391"/>
    </source>
</evidence>
<feature type="domain" description="Phosphotransferase system enzyme I N-terminal" evidence="23">
    <location>
        <begin position="9"/>
        <end position="130"/>
    </location>
</feature>
<evidence type="ECO:0000256" key="7">
    <source>
        <dbReference type="ARBA" id="ARBA00016544"/>
    </source>
</evidence>
<dbReference type="SUPFAM" id="SSF47831">
    <property type="entry name" value="Enzyme I of the PEP:sugar phosphotransferase system HPr-binding (sub)domain"/>
    <property type="match status" value="1"/>
</dbReference>
<dbReference type="SUPFAM" id="SSF51621">
    <property type="entry name" value="Phosphoenolpyruvate/pyruvate domain"/>
    <property type="match status" value="1"/>
</dbReference>
<feature type="binding site" evidence="20">
    <location>
        <position position="421"/>
    </location>
    <ligand>
        <name>Mg(2+)</name>
        <dbReference type="ChEBI" id="CHEBI:18420"/>
    </ligand>
</feature>
<dbReference type="GO" id="GO:0009401">
    <property type="term" value="P:phosphoenolpyruvate-dependent sugar phosphotransferase system"/>
    <property type="evidence" value="ECO:0007669"/>
    <property type="project" value="UniProtKB-KW"/>
</dbReference>
<dbReference type="InterPro" id="IPR018274">
    <property type="entry name" value="PEP_util_AS"/>
</dbReference>
<dbReference type="NCBIfam" id="TIGR01417">
    <property type="entry name" value="PTS_I_fam"/>
    <property type="match status" value="1"/>
</dbReference>
<dbReference type="Pfam" id="PF02896">
    <property type="entry name" value="PEP-utilizers_C"/>
    <property type="match status" value="1"/>
</dbReference>
<evidence type="ECO:0000256" key="17">
    <source>
        <dbReference type="PIRNR" id="PIRNR000732"/>
    </source>
</evidence>
<dbReference type="Pfam" id="PF00391">
    <property type="entry name" value="PEP-utilizers"/>
    <property type="match status" value="1"/>
</dbReference>
<dbReference type="PANTHER" id="PTHR46244">
    <property type="entry name" value="PHOSPHOENOLPYRUVATE-PROTEIN PHOSPHOTRANSFERASE"/>
    <property type="match status" value="1"/>
</dbReference>
<organism evidence="24 25">
    <name type="scientific">Actinomadura viridis</name>
    <dbReference type="NCBI Taxonomy" id="58110"/>
    <lineage>
        <taxon>Bacteria</taxon>
        <taxon>Bacillati</taxon>
        <taxon>Actinomycetota</taxon>
        <taxon>Actinomycetes</taxon>
        <taxon>Streptosporangiales</taxon>
        <taxon>Thermomonosporaceae</taxon>
        <taxon>Actinomadura</taxon>
    </lineage>
</organism>
<evidence type="ECO:0000256" key="2">
    <source>
        <dbReference type="ARBA" id="ARBA00001946"/>
    </source>
</evidence>
<proteinExistence type="inferred from homology"/>
<feature type="binding site" evidence="19">
    <location>
        <position position="331"/>
    </location>
    <ligand>
        <name>phosphoenolpyruvate</name>
        <dbReference type="ChEBI" id="CHEBI:58702"/>
    </ligand>
</feature>
<feature type="binding site" evidence="19">
    <location>
        <position position="295"/>
    </location>
    <ligand>
        <name>phosphoenolpyruvate</name>
        <dbReference type="ChEBI" id="CHEBI:58702"/>
    </ligand>
</feature>
<comment type="cofactor">
    <cofactor evidence="2 17 20">
        <name>Mg(2+)</name>
        <dbReference type="ChEBI" id="CHEBI:18420"/>
    </cofactor>
</comment>
<dbReference type="InterPro" id="IPR006318">
    <property type="entry name" value="PTS_EI-like"/>
</dbReference>
<keyword evidence="10 17" id="KW-0762">Sugar transport</keyword>
<dbReference type="PROSITE" id="PS00370">
    <property type="entry name" value="PEP_ENZYMES_PHOS_SITE"/>
    <property type="match status" value="1"/>
</dbReference>
<dbReference type="GO" id="GO:0005737">
    <property type="term" value="C:cytoplasm"/>
    <property type="evidence" value="ECO:0007669"/>
    <property type="project" value="UniProtKB-SubCell"/>
</dbReference>
<evidence type="ECO:0000256" key="1">
    <source>
        <dbReference type="ARBA" id="ARBA00000683"/>
    </source>
</evidence>
<keyword evidence="14 17" id="KW-0418">Kinase</keyword>
<evidence type="ECO:0000259" key="23">
    <source>
        <dbReference type="Pfam" id="PF05524"/>
    </source>
</evidence>
<sequence>MPDLPEMLRGAGVSPGIGAGPVRTIADSVPEPPAGARHAGDAAAEKATAQDALEAVAADLEGRGERAAELGNEEGREVLGAQALMARDPGLADAVSTRIDGGTAAARAVFEAFGVYREMLAGAGEYLAARVSDLDDIRDRAIARLLGLPMPGVPESDEPFVLVARDLAPADTALLDPALVAAFVTEEGGPTSHTAILARTMGVPAVVALPGATELPEGTPVLVDGGAGTVRVGPSEEEVAAARGVASARDSLLTESSGPGATKDGHRIPLLANIGGPRDVEAALANGAEGVGLYRTEFLFLDRSTPPGDDEQEAAYREVLRAFPEGRVVVRTLDAGADKPLAFLPPPGEEPNPALGERGLRLSRVHPEVLRAQLAALARAAEGLPARLEVMAPMVTGVEEAEFFAESCRAAGIDRPGVMIEVPAAALRARDLVTEVEFFSIGTNDLTQYACAADRQIGGLAGFQDPWTPAVLDLVAMTAGPAAEAGKGCGVCGEAAGDPALACVLAGLGVTSLSMSAPSLPLVRAALSRHTLEECRRAAEAARSARTAGQARTAAREMLPALAELGL</sequence>
<reference evidence="24" key="1">
    <citation type="submission" date="2020-11" db="EMBL/GenBank/DDBJ databases">
        <title>Sequencing the genomes of 1000 actinobacteria strains.</title>
        <authorList>
            <person name="Klenk H.-P."/>
        </authorList>
    </citation>
    <scope>NUCLEOTIDE SEQUENCE</scope>
    <source>
        <strain evidence="24">DSM 43175</strain>
    </source>
</reference>
<dbReference type="Gene3D" id="1.10.274.10">
    <property type="entry name" value="PtsI, HPr-binding domain"/>
    <property type="match status" value="1"/>
</dbReference>
<dbReference type="Proteomes" id="UP000614047">
    <property type="component" value="Unassembled WGS sequence"/>
</dbReference>
<dbReference type="Gene3D" id="3.50.30.10">
    <property type="entry name" value="Phosphohistidine domain"/>
    <property type="match status" value="1"/>
</dbReference>
<dbReference type="PRINTS" id="PR01736">
    <property type="entry name" value="PHPHTRNFRASE"/>
</dbReference>
<accession>A0A931DCV7</accession>
<dbReference type="InterPro" id="IPR040442">
    <property type="entry name" value="Pyrv_kinase-like_dom_sf"/>
</dbReference>
<feature type="binding site" evidence="20">
    <location>
        <position position="445"/>
    </location>
    <ligand>
        <name>Mg(2+)</name>
        <dbReference type="ChEBI" id="CHEBI:18420"/>
    </ligand>
</feature>
<evidence type="ECO:0000256" key="3">
    <source>
        <dbReference type="ARBA" id="ARBA00002728"/>
    </source>
</evidence>
<comment type="catalytic activity">
    <reaction evidence="1 17">
        <text>L-histidyl-[protein] + phosphoenolpyruvate = N(pros)-phospho-L-histidyl-[protein] + pyruvate</text>
        <dbReference type="Rhea" id="RHEA:23880"/>
        <dbReference type="Rhea" id="RHEA-COMP:9745"/>
        <dbReference type="Rhea" id="RHEA-COMP:9746"/>
        <dbReference type="ChEBI" id="CHEBI:15361"/>
        <dbReference type="ChEBI" id="CHEBI:29979"/>
        <dbReference type="ChEBI" id="CHEBI:58702"/>
        <dbReference type="ChEBI" id="CHEBI:64837"/>
        <dbReference type="EC" id="2.7.3.9"/>
    </reaction>
</comment>
<keyword evidence="8 17" id="KW-0813">Transport</keyword>
<feature type="domain" description="PEP-utilising enzyme C-terminal" evidence="22">
    <location>
        <begin position="259"/>
        <end position="529"/>
    </location>
</feature>
<evidence type="ECO:0000256" key="18">
    <source>
        <dbReference type="PIRSR" id="PIRSR000732-1"/>
    </source>
</evidence>
<evidence type="ECO:0000256" key="4">
    <source>
        <dbReference type="ARBA" id="ARBA00004496"/>
    </source>
</evidence>
<comment type="function">
    <text evidence="3 17">General (non sugar-specific) component of the phosphoenolpyruvate-dependent sugar phosphotransferase system (sugar PTS). This major carbohydrate active-transport system catalyzes the phosphorylation of incoming sugar substrates concomitantly with their translocation across the cell membrane. Enzyme I transfers the phosphoryl group from phosphoenolpyruvate (PEP) to the phosphoryl carrier protein (HPr).</text>
</comment>
<name>A0A931DCV7_9ACTN</name>
<dbReference type="InterPro" id="IPR015813">
    <property type="entry name" value="Pyrv/PenolPyrv_kinase-like_dom"/>
</dbReference>
<dbReference type="InterPro" id="IPR008279">
    <property type="entry name" value="PEP-util_enz_mobile_dom"/>
</dbReference>
<comment type="similarity">
    <text evidence="5 17">Belongs to the PEP-utilizing enzyme family.</text>
</comment>
<keyword evidence="15 17" id="KW-0460">Magnesium</keyword>
<evidence type="ECO:0000256" key="8">
    <source>
        <dbReference type="ARBA" id="ARBA00022448"/>
    </source>
</evidence>
<feature type="active site" description="Tele-phosphohistidine intermediate" evidence="18">
    <location>
        <position position="193"/>
    </location>
</feature>
<evidence type="ECO:0000313" key="24">
    <source>
        <dbReference type="EMBL" id="MBG6086737.1"/>
    </source>
</evidence>
<feature type="domain" description="PEP-utilising enzyme mobile" evidence="21">
    <location>
        <begin position="158"/>
        <end position="228"/>
    </location>
</feature>
<evidence type="ECO:0000256" key="10">
    <source>
        <dbReference type="ARBA" id="ARBA00022597"/>
    </source>
</evidence>
<feature type="binding site" evidence="19">
    <location>
        <begin position="444"/>
        <end position="445"/>
    </location>
    <ligand>
        <name>phosphoenolpyruvate</name>
        <dbReference type="ChEBI" id="CHEBI:58702"/>
    </ligand>
</feature>
<evidence type="ECO:0000256" key="9">
    <source>
        <dbReference type="ARBA" id="ARBA00022490"/>
    </source>
</evidence>
<evidence type="ECO:0000256" key="11">
    <source>
        <dbReference type="ARBA" id="ARBA00022679"/>
    </source>
</evidence>
<keyword evidence="13 17" id="KW-0479">Metal-binding</keyword>
<evidence type="ECO:0000313" key="25">
    <source>
        <dbReference type="Proteomes" id="UP000614047"/>
    </source>
</evidence>
<dbReference type="InterPro" id="IPR036637">
    <property type="entry name" value="Phosphohistidine_dom_sf"/>
</dbReference>
<dbReference type="EMBL" id="JADOUA010000001">
    <property type="protein sequence ID" value="MBG6086737.1"/>
    <property type="molecule type" value="Genomic_DNA"/>
</dbReference>
<evidence type="ECO:0000256" key="5">
    <source>
        <dbReference type="ARBA" id="ARBA00007837"/>
    </source>
</evidence>
<evidence type="ECO:0000256" key="6">
    <source>
        <dbReference type="ARBA" id="ARBA00012232"/>
    </source>
</evidence>
<dbReference type="InterPro" id="IPR000121">
    <property type="entry name" value="PEP_util_C"/>
</dbReference>
<evidence type="ECO:0000256" key="14">
    <source>
        <dbReference type="ARBA" id="ARBA00022777"/>
    </source>
</evidence>